<dbReference type="AlphaFoldDB" id="A0A6A6EDV2"/>
<organism evidence="2 3">
    <name type="scientific">Zopfia rhizophila CBS 207.26</name>
    <dbReference type="NCBI Taxonomy" id="1314779"/>
    <lineage>
        <taxon>Eukaryota</taxon>
        <taxon>Fungi</taxon>
        <taxon>Dikarya</taxon>
        <taxon>Ascomycota</taxon>
        <taxon>Pezizomycotina</taxon>
        <taxon>Dothideomycetes</taxon>
        <taxon>Dothideomycetes incertae sedis</taxon>
        <taxon>Zopfiaceae</taxon>
        <taxon>Zopfia</taxon>
    </lineage>
</organism>
<keyword evidence="1" id="KW-0732">Signal</keyword>
<evidence type="ECO:0008006" key="4">
    <source>
        <dbReference type="Google" id="ProtNLM"/>
    </source>
</evidence>
<evidence type="ECO:0000256" key="1">
    <source>
        <dbReference type="SAM" id="SignalP"/>
    </source>
</evidence>
<proteinExistence type="predicted"/>
<feature type="signal peptide" evidence="1">
    <location>
        <begin position="1"/>
        <end position="16"/>
    </location>
</feature>
<name>A0A6A6EDV2_9PEZI</name>
<gene>
    <name evidence="2" type="ORF">K469DRAFT_25209</name>
</gene>
<sequence length="95" mass="10755">MSMLLLLLQLLNRVGLRIVNHPVQLAGSLFSAKLLTEASTASDPDVLSPYRLSTIGSNMLYQQFPCNMHPDYWQAHVRFILYTVEILRFCGQADT</sequence>
<dbReference type="Proteomes" id="UP000800200">
    <property type="component" value="Unassembled WGS sequence"/>
</dbReference>
<dbReference type="EMBL" id="ML994619">
    <property type="protein sequence ID" value="KAF2190187.1"/>
    <property type="molecule type" value="Genomic_DNA"/>
</dbReference>
<protein>
    <recommendedName>
        <fullName evidence="4">Secreted protein</fullName>
    </recommendedName>
</protein>
<evidence type="ECO:0000313" key="3">
    <source>
        <dbReference type="Proteomes" id="UP000800200"/>
    </source>
</evidence>
<accession>A0A6A6EDV2</accession>
<keyword evidence="3" id="KW-1185">Reference proteome</keyword>
<reference evidence="2" key="1">
    <citation type="journal article" date="2020" name="Stud. Mycol.">
        <title>101 Dothideomycetes genomes: a test case for predicting lifestyles and emergence of pathogens.</title>
        <authorList>
            <person name="Haridas S."/>
            <person name="Albert R."/>
            <person name="Binder M."/>
            <person name="Bloem J."/>
            <person name="Labutti K."/>
            <person name="Salamov A."/>
            <person name="Andreopoulos B."/>
            <person name="Baker S."/>
            <person name="Barry K."/>
            <person name="Bills G."/>
            <person name="Bluhm B."/>
            <person name="Cannon C."/>
            <person name="Castanera R."/>
            <person name="Culley D."/>
            <person name="Daum C."/>
            <person name="Ezra D."/>
            <person name="Gonzalez J."/>
            <person name="Henrissat B."/>
            <person name="Kuo A."/>
            <person name="Liang C."/>
            <person name="Lipzen A."/>
            <person name="Lutzoni F."/>
            <person name="Magnuson J."/>
            <person name="Mondo S."/>
            <person name="Nolan M."/>
            <person name="Ohm R."/>
            <person name="Pangilinan J."/>
            <person name="Park H.-J."/>
            <person name="Ramirez L."/>
            <person name="Alfaro M."/>
            <person name="Sun H."/>
            <person name="Tritt A."/>
            <person name="Yoshinaga Y."/>
            <person name="Zwiers L.-H."/>
            <person name="Turgeon B."/>
            <person name="Goodwin S."/>
            <person name="Spatafora J."/>
            <person name="Crous P."/>
            <person name="Grigoriev I."/>
        </authorList>
    </citation>
    <scope>NUCLEOTIDE SEQUENCE</scope>
    <source>
        <strain evidence="2">CBS 207.26</strain>
    </source>
</reference>
<feature type="chain" id="PRO_5025424348" description="Secreted protein" evidence="1">
    <location>
        <begin position="17"/>
        <end position="95"/>
    </location>
</feature>
<evidence type="ECO:0000313" key="2">
    <source>
        <dbReference type="EMBL" id="KAF2190187.1"/>
    </source>
</evidence>